<protein>
    <submittedName>
        <fullName evidence="1">Uncharacterized protein</fullName>
    </submittedName>
</protein>
<name>A0ABQ0BSG3_9FIRM</name>
<dbReference type="Proteomes" id="UP001600941">
    <property type="component" value="Unassembled WGS sequence"/>
</dbReference>
<gene>
    <name evidence="1" type="ORF">K340107D12_22910</name>
</gene>
<dbReference type="EMBL" id="BAABZQ010000001">
    <property type="protein sequence ID" value="GAA6499475.1"/>
    <property type="molecule type" value="Genomic_DNA"/>
</dbReference>
<dbReference type="Gene3D" id="2.60.40.3940">
    <property type="match status" value="1"/>
</dbReference>
<sequence length="133" mass="14531">MAAIKKSQFKINNGTDWDTYHFETDSAQTKHKKSDGTETTVEEVLNSALGGRAIQSGRVTITPKPNEPTMKRVTFPKPFKDKADVILTPITSVPGTTVQGVGTDNNTKDGFDAYVKRTNSTETILTWVAIGPM</sequence>
<reference evidence="1 2" key="1">
    <citation type="submission" date="2024-04" db="EMBL/GenBank/DDBJ databases">
        <title>Defined microbial consortia suppress multidrug-resistant proinflammatory Enterobacteriaceae via ecological control.</title>
        <authorList>
            <person name="Furuichi M."/>
            <person name="Kawaguchi T."/>
            <person name="Pust M."/>
            <person name="Yasuma K."/>
            <person name="Plichta D."/>
            <person name="Hasegawa N."/>
            <person name="Ohya T."/>
            <person name="Bhattarai S."/>
            <person name="Sasajima S."/>
            <person name="Aoto Y."/>
            <person name="Tuganbaev T."/>
            <person name="Yaginuma M."/>
            <person name="Ueda M."/>
            <person name="Okahashi N."/>
            <person name="Amafuji K."/>
            <person name="Kiridooshi Y."/>
            <person name="Sugita K."/>
            <person name="Strazar M."/>
            <person name="Skelly A."/>
            <person name="Suda W."/>
            <person name="Hattori M."/>
            <person name="Nakamoto N."/>
            <person name="Caballero S."/>
            <person name="Norman J."/>
            <person name="Olle B."/>
            <person name="Tanoue T."/>
            <person name="Arita M."/>
            <person name="Bucci V."/>
            <person name="Atarashi K."/>
            <person name="Xavier R."/>
            <person name="Honda K."/>
        </authorList>
    </citation>
    <scope>NUCLEOTIDE SEQUENCE [LARGE SCALE GENOMIC DNA]</scope>
    <source>
        <strain evidence="2">k34-0107-D12</strain>
    </source>
</reference>
<accession>A0ABQ0BSG3</accession>
<evidence type="ECO:0000313" key="2">
    <source>
        <dbReference type="Proteomes" id="UP001600941"/>
    </source>
</evidence>
<dbReference type="RefSeq" id="WP_242980798.1">
    <property type="nucleotide sequence ID" value="NZ_BAABZQ010000001.1"/>
</dbReference>
<organism evidence="1 2">
    <name type="scientific">Blautia parvula</name>
    <dbReference type="NCBI Taxonomy" id="2877527"/>
    <lineage>
        <taxon>Bacteria</taxon>
        <taxon>Bacillati</taxon>
        <taxon>Bacillota</taxon>
        <taxon>Clostridia</taxon>
        <taxon>Lachnospirales</taxon>
        <taxon>Lachnospiraceae</taxon>
        <taxon>Blautia</taxon>
    </lineage>
</organism>
<evidence type="ECO:0000313" key="1">
    <source>
        <dbReference type="EMBL" id="GAA6499475.1"/>
    </source>
</evidence>
<comment type="caution">
    <text evidence="1">The sequence shown here is derived from an EMBL/GenBank/DDBJ whole genome shotgun (WGS) entry which is preliminary data.</text>
</comment>
<proteinExistence type="predicted"/>
<keyword evidence="2" id="KW-1185">Reference proteome</keyword>